<dbReference type="InterPro" id="IPR014729">
    <property type="entry name" value="Rossmann-like_a/b/a_fold"/>
</dbReference>
<sequence>MSVPNLLPTLKPTEQGDTALVLLSGGQDSTTCLYWALHYFSRVEAIGFHYGQRHAIELQQAQKIAEQAGVPFTVLDLRGLLRGSALTEHDQDVSAAHPLAPHLPASFVPGRNALFLTLAASYGFTRGIHDLVGGMCQTDYSGYPDCRRAFIDAMEKALSLALDTTLRIHTPLMHLTKAETWRLARELGILDVIIELTHTDYHGNRSERHEWGYGRLDNPASILRARGYEEAKARGWLD</sequence>
<dbReference type="EMBL" id="FRAU01000007">
    <property type="protein sequence ID" value="SHK85721.1"/>
    <property type="molecule type" value="Genomic_DNA"/>
</dbReference>
<dbReference type="Gene3D" id="3.40.50.620">
    <property type="entry name" value="HUPs"/>
    <property type="match status" value="1"/>
</dbReference>
<evidence type="ECO:0000256" key="9">
    <source>
        <dbReference type="ARBA" id="ARBA00039149"/>
    </source>
</evidence>
<keyword evidence="6" id="KW-0862">Zinc</keyword>
<dbReference type="RefSeq" id="WP_072716050.1">
    <property type="nucleotide sequence ID" value="NZ_FRAU01000007.1"/>
</dbReference>
<evidence type="ECO:0000256" key="4">
    <source>
        <dbReference type="ARBA" id="ARBA00022741"/>
    </source>
</evidence>
<evidence type="ECO:0000256" key="3">
    <source>
        <dbReference type="ARBA" id="ARBA00022723"/>
    </source>
</evidence>
<evidence type="ECO:0000256" key="6">
    <source>
        <dbReference type="ARBA" id="ARBA00022833"/>
    </source>
</evidence>
<evidence type="ECO:0000256" key="2">
    <source>
        <dbReference type="ARBA" id="ARBA00022598"/>
    </source>
</evidence>
<keyword evidence="2 11" id="KW-0436">Ligase</keyword>
<reference evidence="13" key="1">
    <citation type="submission" date="2016-11" db="EMBL/GenBank/DDBJ databases">
        <authorList>
            <person name="Varghese N."/>
            <person name="Submissions S."/>
        </authorList>
    </citation>
    <scope>NUCLEOTIDE SEQUENCE [LARGE SCALE GENOMIC DNA]</scope>
    <source>
        <strain evidence="13">DSM 22212</strain>
    </source>
</reference>
<dbReference type="OrthoDB" id="9789567at2"/>
<dbReference type="HAMAP" id="MF_01633">
    <property type="entry name" value="QueC"/>
    <property type="match status" value="1"/>
</dbReference>
<comment type="caution">
    <text evidence="11">Lacks conserved residue(s) required for the propagation of feature annotation.</text>
</comment>
<evidence type="ECO:0000256" key="5">
    <source>
        <dbReference type="ARBA" id="ARBA00022785"/>
    </source>
</evidence>
<keyword evidence="3" id="KW-0479">Metal-binding</keyword>
<evidence type="ECO:0000313" key="13">
    <source>
        <dbReference type="Proteomes" id="UP000185812"/>
    </source>
</evidence>
<dbReference type="AlphaFoldDB" id="A0A1M6VW99"/>
<dbReference type="GO" id="GO:0046872">
    <property type="term" value="F:metal ion binding"/>
    <property type="evidence" value="ECO:0007669"/>
    <property type="project" value="UniProtKB-KW"/>
</dbReference>
<comment type="pathway">
    <text evidence="1 11">Purine metabolism; 7-cyano-7-deazaguanine biosynthesis.</text>
</comment>
<evidence type="ECO:0000256" key="8">
    <source>
        <dbReference type="ARBA" id="ARBA00037993"/>
    </source>
</evidence>
<dbReference type="GO" id="GO:0016879">
    <property type="term" value="F:ligase activity, forming carbon-nitrogen bonds"/>
    <property type="evidence" value="ECO:0007669"/>
    <property type="project" value="UniProtKB-UniRule"/>
</dbReference>
<dbReference type="PANTHER" id="PTHR42914:SF1">
    <property type="entry name" value="7-CYANO-7-DEAZAGUANINE SYNTHASE"/>
    <property type="match status" value="1"/>
</dbReference>
<comment type="catalytic activity">
    <reaction evidence="10 11">
        <text>7-carboxy-7-carbaguanine + NH4(+) + 2 ATP = 7-cyano-7-carbaguanine + 2 AMP + 2 diphosphate + 2 H(+)</text>
        <dbReference type="Rhea" id="RHEA:27982"/>
        <dbReference type="ChEBI" id="CHEBI:15378"/>
        <dbReference type="ChEBI" id="CHEBI:28938"/>
        <dbReference type="ChEBI" id="CHEBI:30616"/>
        <dbReference type="ChEBI" id="CHEBI:33019"/>
        <dbReference type="ChEBI" id="CHEBI:45075"/>
        <dbReference type="ChEBI" id="CHEBI:61036"/>
        <dbReference type="ChEBI" id="CHEBI:456215"/>
        <dbReference type="EC" id="6.3.4.20"/>
    </reaction>
</comment>
<dbReference type="EC" id="6.3.4.20" evidence="9 11"/>
<dbReference type="GO" id="GO:0008616">
    <property type="term" value="P:tRNA queuosine(34) biosynthetic process"/>
    <property type="evidence" value="ECO:0007669"/>
    <property type="project" value="UniProtKB-UniRule"/>
</dbReference>
<keyword evidence="4 11" id="KW-0547">Nucleotide-binding</keyword>
<evidence type="ECO:0000256" key="1">
    <source>
        <dbReference type="ARBA" id="ARBA00005061"/>
    </source>
</evidence>
<evidence type="ECO:0000256" key="10">
    <source>
        <dbReference type="ARBA" id="ARBA00047890"/>
    </source>
</evidence>
<dbReference type="PIRSF" id="PIRSF006293">
    <property type="entry name" value="ExsB"/>
    <property type="match status" value="1"/>
</dbReference>
<comment type="function">
    <text evidence="11">Catalyzes the ATP-dependent conversion of 7-carboxy-7-deazaguanine (CDG) to 7-cyano-7-deazaguanine (preQ(0)).</text>
</comment>
<dbReference type="InterPro" id="IPR018317">
    <property type="entry name" value="QueC"/>
</dbReference>
<comment type="similarity">
    <text evidence="8 11">Belongs to the QueC family.</text>
</comment>
<dbReference type="UniPathway" id="UPA00391"/>
<dbReference type="Pfam" id="PF06508">
    <property type="entry name" value="QueC"/>
    <property type="match status" value="1"/>
</dbReference>
<keyword evidence="13" id="KW-1185">Reference proteome</keyword>
<accession>A0A1M6VW99</accession>
<protein>
    <recommendedName>
        <fullName evidence="9 11">7-cyano-7-deazaguanine synthase</fullName>
        <ecNumber evidence="9 11">6.3.4.20</ecNumber>
    </recommendedName>
    <alternativeName>
        <fullName evidence="11">7-cyano-7-carbaguanine synthase</fullName>
    </alternativeName>
    <alternativeName>
        <fullName evidence="11">PreQ(0) synthase</fullName>
    </alternativeName>
    <alternativeName>
        <fullName evidence="11">Queuosine biosynthesis protein QueC</fullName>
    </alternativeName>
</protein>
<gene>
    <name evidence="11" type="primary">queC</name>
    <name evidence="12" type="ORF">SAMN04488087_2139</name>
</gene>
<dbReference type="NCBIfam" id="TIGR00364">
    <property type="entry name" value="7-cyano-7-deazaguanine synthase QueC"/>
    <property type="match status" value="1"/>
</dbReference>
<feature type="binding site" evidence="11">
    <location>
        <begin position="23"/>
        <end position="33"/>
    </location>
    <ligand>
        <name>ATP</name>
        <dbReference type="ChEBI" id="CHEBI:30616"/>
    </ligand>
</feature>
<dbReference type="STRING" id="633813.SAMN04488087_2139"/>
<evidence type="ECO:0000313" key="12">
    <source>
        <dbReference type="EMBL" id="SHK85721.1"/>
    </source>
</evidence>
<keyword evidence="7 11" id="KW-0067">ATP-binding</keyword>
<keyword evidence="5 11" id="KW-0671">Queuosine biosynthesis</keyword>
<proteinExistence type="inferred from homology"/>
<dbReference type="PANTHER" id="PTHR42914">
    <property type="entry name" value="7-CYANO-7-DEAZAGUANINE SYNTHASE"/>
    <property type="match status" value="1"/>
</dbReference>
<evidence type="ECO:0000256" key="11">
    <source>
        <dbReference type="HAMAP-Rule" id="MF_01633"/>
    </source>
</evidence>
<dbReference type="SUPFAM" id="SSF52402">
    <property type="entry name" value="Adenine nucleotide alpha hydrolases-like"/>
    <property type="match status" value="1"/>
</dbReference>
<dbReference type="CDD" id="cd01995">
    <property type="entry name" value="QueC-like"/>
    <property type="match status" value="1"/>
</dbReference>
<dbReference type="Proteomes" id="UP000185812">
    <property type="component" value="Unassembled WGS sequence"/>
</dbReference>
<organism evidence="12 13">
    <name type="scientific">Rhodothermus profundi</name>
    <dbReference type="NCBI Taxonomy" id="633813"/>
    <lineage>
        <taxon>Bacteria</taxon>
        <taxon>Pseudomonadati</taxon>
        <taxon>Rhodothermota</taxon>
        <taxon>Rhodothermia</taxon>
        <taxon>Rhodothermales</taxon>
        <taxon>Rhodothermaceae</taxon>
        <taxon>Rhodothermus</taxon>
    </lineage>
</organism>
<dbReference type="GO" id="GO:0005524">
    <property type="term" value="F:ATP binding"/>
    <property type="evidence" value="ECO:0007669"/>
    <property type="project" value="UniProtKB-UniRule"/>
</dbReference>
<evidence type="ECO:0000256" key="7">
    <source>
        <dbReference type="ARBA" id="ARBA00022840"/>
    </source>
</evidence>
<name>A0A1M6VW99_9BACT</name>